<evidence type="ECO:0000256" key="2">
    <source>
        <dbReference type="ARBA" id="ARBA00006939"/>
    </source>
</evidence>
<proteinExistence type="inferred from homology"/>
<comment type="caution">
    <text evidence="9">The sequence shown here is derived from an EMBL/GenBank/DDBJ whole genome shotgun (WGS) entry which is preliminary data.</text>
</comment>
<comment type="similarity">
    <text evidence="2 8">Belongs to the ZIP transporter (TC 2.A.5) family.</text>
</comment>
<evidence type="ECO:0000256" key="5">
    <source>
        <dbReference type="ARBA" id="ARBA00022989"/>
    </source>
</evidence>
<dbReference type="PANTHER" id="PTHR11040:SF41">
    <property type="entry name" value="ZINC TRANSPORTER 7"/>
    <property type="match status" value="1"/>
</dbReference>
<dbReference type="Pfam" id="PF02535">
    <property type="entry name" value="Zip"/>
    <property type="match status" value="1"/>
</dbReference>
<evidence type="ECO:0000256" key="7">
    <source>
        <dbReference type="ARBA" id="ARBA00023136"/>
    </source>
</evidence>
<dbReference type="PANTHER" id="PTHR11040">
    <property type="entry name" value="ZINC/IRON TRANSPORTER"/>
    <property type="match status" value="1"/>
</dbReference>
<reference evidence="9 10" key="1">
    <citation type="journal article" date="2017" name="Nat. Commun.">
        <title>Genome assembly with in vitro proximity ligation data and whole-genome triplication in lettuce.</title>
        <authorList>
            <person name="Reyes-Chin-Wo S."/>
            <person name="Wang Z."/>
            <person name="Yang X."/>
            <person name="Kozik A."/>
            <person name="Arikit S."/>
            <person name="Song C."/>
            <person name="Xia L."/>
            <person name="Froenicke L."/>
            <person name="Lavelle D.O."/>
            <person name="Truco M.J."/>
            <person name="Xia R."/>
            <person name="Zhu S."/>
            <person name="Xu C."/>
            <person name="Xu H."/>
            <person name="Xu X."/>
            <person name="Cox K."/>
            <person name="Korf I."/>
            <person name="Meyers B.C."/>
            <person name="Michelmore R.W."/>
        </authorList>
    </citation>
    <scope>NUCLEOTIDE SEQUENCE [LARGE SCALE GENOMIC DNA]</scope>
    <source>
        <strain evidence="10">cv. Salinas</strain>
        <tissue evidence="9">Seedlings</tissue>
    </source>
</reference>
<feature type="transmembrane region" description="Helical" evidence="8">
    <location>
        <begin position="147"/>
        <end position="168"/>
    </location>
</feature>
<name>A0A9R1VB27_LACSA</name>
<keyword evidence="7 8" id="KW-0472">Membrane</keyword>
<comment type="subcellular location">
    <subcellularLocation>
        <location evidence="1 8">Membrane</location>
        <topology evidence="1 8">Multi-pass membrane protein</topology>
    </subcellularLocation>
</comment>
<feature type="transmembrane region" description="Helical" evidence="8">
    <location>
        <begin position="253"/>
        <end position="273"/>
    </location>
</feature>
<evidence type="ECO:0000256" key="6">
    <source>
        <dbReference type="ARBA" id="ARBA00023065"/>
    </source>
</evidence>
<feature type="transmembrane region" description="Helical" evidence="8">
    <location>
        <begin position="188"/>
        <end position="209"/>
    </location>
</feature>
<evidence type="ECO:0000256" key="3">
    <source>
        <dbReference type="ARBA" id="ARBA00022448"/>
    </source>
</evidence>
<dbReference type="GO" id="GO:0005385">
    <property type="term" value="F:zinc ion transmembrane transporter activity"/>
    <property type="evidence" value="ECO:0000318"/>
    <property type="project" value="GO_Central"/>
</dbReference>
<keyword evidence="5 8" id="KW-1133">Transmembrane helix</keyword>
<keyword evidence="3 8" id="KW-0813">Transport</keyword>
<dbReference type="AlphaFoldDB" id="A0A9R1VB27"/>
<dbReference type="InterPro" id="IPR003689">
    <property type="entry name" value="ZIP"/>
</dbReference>
<keyword evidence="10" id="KW-1185">Reference proteome</keyword>
<dbReference type="EMBL" id="NBSK02000005">
    <property type="protein sequence ID" value="KAJ0203737.1"/>
    <property type="molecule type" value="Genomic_DNA"/>
</dbReference>
<feature type="transmembrane region" description="Helical" evidence="8">
    <location>
        <begin position="115"/>
        <end position="135"/>
    </location>
</feature>
<keyword evidence="6 8" id="KW-0406">Ion transport</keyword>
<feature type="transmembrane region" description="Helical" evidence="8">
    <location>
        <begin position="61"/>
        <end position="80"/>
    </location>
</feature>
<dbReference type="NCBIfam" id="TIGR00820">
    <property type="entry name" value="zip"/>
    <property type="match status" value="1"/>
</dbReference>
<evidence type="ECO:0000256" key="8">
    <source>
        <dbReference type="RuleBase" id="RU362088"/>
    </source>
</evidence>
<evidence type="ECO:0000256" key="1">
    <source>
        <dbReference type="ARBA" id="ARBA00004141"/>
    </source>
</evidence>
<dbReference type="GO" id="GO:0005886">
    <property type="term" value="C:plasma membrane"/>
    <property type="evidence" value="ECO:0000318"/>
    <property type="project" value="GO_Central"/>
</dbReference>
<evidence type="ECO:0000313" key="9">
    <source>
        <dbReference type="EMBL" id="KAJ0203737.1"/>
    </source>
</evidence>
<accession>A0A9R1VB27</accession>
<dbReference type="Proteomes" id="UP000235145">
    <property type="component" value="Unassembled WGS sequence"/>
</dbReference>
<dbReference type="GO" id="GO:0071577">
    <property type="term" value="P:zinc ion transmembrane transport"/>
    <property type="evidence" value="ECO:0000318"/>
    <property type="project" value="GO_Central"/>
</dbReference>
<evidence type="ECO:0000313" key="10">
    <source>
        <dbReference type="Proteomes" id="UP000235145"/>
    </source>
</evidence>
<feature type="transmembrane region" description="Helical" evidence="8">
    <location>
        <begin position="387"/>
        <end position="406"/>
    </location>
</feature>
<gene>
    <name evidence="9" type="ORF">LSAT_V11C500286890</name>
</gene>
<feature type="transmembrane region" description="Helical" evidence="8">
    <location>
        <begin position="345"/>
        <end position="366"/>
    </location>
</feature>
<organism evidence="9 10">
    <name type="scientific">Lactuca sativa</name>
    <name type="common">Garden lettuce</name>
    <dbReference type="NCBI Taxonomy" id="4236"/>
    <lineage>
        <taxon>Eukaryota</taxon>
        <taxon>Viridiplantae</taxon>
        <taxon>Streptophyta</taxon>
        <taxon>Embryophyta</taxon>
        <taxon>Tracheophyta</taxon>
        <taxon>Spermatophyta</taxon>
        <taxon>Magnoliopsida</taxon>
        <taxon>eudicotyledons</taxon>
        <taxon>Gunneridae</taxon>
        <taxon>Pentapetalae</taxon>
        <taxon>asterids</taxon>
        <taxon>campanulids</taxon>
        <taxon>Asterales</taxon>
        <taxon>Asteraceae</taxon>
        <taxon>Cichorioideae</taxon>
        <taxon>Cichorieae</taxon>
        <taxon>Lactucinae</taxon>
        <taxon>Lactuca</taxon>
    </lineage>
</organism>
<sequence length="407" mass="44302">MCHVITHPPSPPRTTESFRISTFKFYSLNPDNHPQNPLKISLTYYASIIINKISISAMAKLQYFLILSLLLLSTFTTLSHGGNSTTGPPNTIPEECRKATGGPCHSKTRSLKLKVIAIAAILVASMMGVTLPILSRAIPALQPDKKLFVLVKAFASGVILATGYMHVLPDSFDCLTSECLPEYPWRKFPFTTFIAMLSAVLTLMVDSYAMSCYKKYHEKTKEKLEVKISGDHFHGDGSSGIDSPASQLRRYRVVAQVLELGIVVHSVVIGLSMGASDNLCTIRPLVAALCFHQFFEGMGLGGCILQAEYEMKMKAMMVFFFSVTTPFGIALGIGLSNVYRENSPAALMVVGILDAVSAGLLNYMALVDLLAADFMGKKLQEDMKLQAISFVAVFLGAGGMSVMAIWA</sequence>
<protein>
    <submittedName>
        <fullName evidence="9">Uncharacterized protein</fullName>
    </submittedName>
</protein>
<keyword evidence="4 8" id="KW-0812">Transmembrane</keyword>
<feature type="transmembrane region" description="Helical" evidence="8">
    <location>
        <begin position="317"/>
        <end position="339"/>
    </location>
</feature>
<evidence type="ECO:0000256" key="4">
    <source>
        <dbReference type="ARBA" id="ARBA00022692"/>
    </source>
</evidence>
<dbReference type="InterPro" id="IPR004698">
    <property type="entry name" value="Zn/Fe_permease_fun/pln"/>
</dbReference>